<dbReference type="PANTHER" id="PTHR43861">
    <property type="entry name" value="TRANS-ACONITATE 2-METHYLTRANSFERASE-RELATED"/>
    <property type="match status" value="1"/>
</dbReference>
<sequence>MNYHRDEDYLKFEKTFRNIFQKRVNLISRFAGKGKVLEVGCATGVMLKLFREQGWQVLGVEPSGSAKVAQKKGLKVWRHKFEGARLPNGYFDLAVLNHTLEHMDNPPWVLRKVNRLLKEDGIVFIDVPNAGGLGAKLLGKHWPYRLPREHKWQFTRQSLASLLTDAGFRVLHWQSRSGIFEYANPLLELKRKRFLFDILTSPYALIASILRRGDSMSFIARKK</sequence>
<dbReference type="Pfam" id="PF13489">
    <property type="entry name" value="Methyltransf_23"/>
    <property type="match status" value="1"/>
</dbReference>
<comment type="caution">
    <text evidence="1">The sequence shown here is derived from an EMBL/GenBank/DDBJ whole genome shotgun (WGS) entry which is preliminary data.</text>
</comment>
<dbReference type="AlphaFoldDB" id="A0A2H0BJG4"/>
<evidence type="ECO:0000313" key="2">
    <source>
        <dbReference type="Proteomes" id="UP000230759"/>
    </source>
</evidence>
<dbReference type="InterPro" id="IPR029063">
    <property type="entry name" value="SAM-dependent_MTases_sf"/>
</dbReference>
<evidence type="ECO:0008006" key="3">
    <source>
        <dbReference type="Google" id="ProtNLM"/>
    </source>
</evidence>
<dbReference type="SUPFAM" id="SSF53335">
    <property type="entry name" value="S-adenosyl-L-methionine-dependent methyltransferases"/>
    <property type="match status" value="1"/>
</dbReference>
<gene>
    <name evidence="1" type="ORF">COX04_01065</name>
</gene>
<dbReference type="PANTHER" id="PTHR43861:SF6">
    <property type="entry name" value="METHYLTRANSFERASE TYPE 11"/>
    <property type="match status" value="1"/>
</dbReference>
<reference evidence="1 2" key="1">
    <citation type="submission" date="2017-09" db="EMBL/GenBank/DDBJ databases">
        <title>Depth-based differentiation of microbial function through sediment-hosted aquifers and enrichment of novel symbionts in the deep terrestrial subsurface.</title>
        <authorList>
            <person name="Probst A.J."/>
            <person name="Ladd B."/>
            <person name="Jarett J.K."/>
            <person name="Geller-Mcgrath D.E."/>
            <person name="Sieber C.M."/>
            <person name="Emerson J.B."/>
            <person name="Anantharaman K."/>
            <person name="Thomas B.C."/>
            <person name="Malmstrom R."/>
            <person name="Stieglmeier M."/>
            <person name="Klingl A."/>
            <person name="Woyke T."/>
            <person name="Ryan C.M."/>
            <person name="Banfield J.F."/>
        </authorList>
    </citation>
    <scope>NUCLEOTIDE SEQUENCE [LARGE SCALE GENOMIC DNA]</scope>
    <source>
        <strain evidence="1">CG22_combo_CG10-13_8_21_14_all_45_10</strain>
    </source>
</reference>
<dbReference type="EMBL" id="PCSV01000026">
    <property type="protein sequence ID" value="PIP57150.1"/>
    <property type="molecule type" value="Genomic_DNA"/>
</dbReference>
<dbReference type="CDD" id="cd02440">
    <property type="entry name" value="AdoMet_MTases"/>
    <property type="match status" value="1"/>
</dbReference>
<evidence type="ECO:0000313" key="1">
    <source>
        <dbReference type="EMBL" id="PIP57150.1"/>
    </source>
</evidence>
<dbReference type="Gene3D" id="3.40.50.150">
    <property type="entry name" value="Vaccinia Virus protein VP39"/>
    <property type="match status" value="1"/>
</dbReference>
<accession>A0A2H0BJG4</accession>
<proteinExistence type="predicted"/>
<protein>
    <recommendedName>
        <fullName evidence="3">Methyltransferase type 11 domain-containing protein</fullName>
    </recommendedName>
</protein>
<dbReference type="Proteomes" id="UP000230759">
    <property type="component" value="Unassembled WGS sequence"/>
</dbReference>
<name>A0A2H0BJG4_9BACT</name>
<organism evidence="1 2">
    <name type="scientific">Candidatus Woesebacteria bacterium CG22_combo_CG10-13_8_21_14_all_45_10</name>
    <dbReference type="NCBI Taxonomy" id="1975060"/>
    <lineage>
        <taxon>Bacteria</taxon>
        <taxon>Candidatus Woeseibacteriota</taxon>
    </lineage>
</organism>